<dbReference type="EMBL" id="GGEC01043123">
    <property type="protein sequence ID" value="MBX23607.1"/>
    <property type="molecule type" value="Transcribed_RNA"/>
</dbReference>
<organism evidence="1">
    <name type="scientific">Rhizophora mucronata</name>
    <name type="common">Asiatic mangrove</name>
    <dbReference type="NCBI Taxonomy" id="61149"/>
    <lineage>
        <taxon>Eukaryota</taxon>
        <taxon>Viridiplantae</taxon>
        <taxon>Streptophyta</taxon>
        <taxon>Embryophyta</taxon>
        <taxon>Tracheophyta</taxon>
        <taxon>Spermatophyta</taxon>
        <taxon>Magnoliopsida</taxon>
        <taxon>eudicotyledons</taxon>
        <taxon>Gunneridae</taxon>
        <taxon>Pentapetalae</taxon>
        <taxon>rosids</taxon>
        <taxon>fabids</taxon>
        <taxon>Malpighiales</taxon>
        <taxon>Rhizophoraceae</taxon>
        <taxon>Rhizophora</taxon>
    </lineage>
</organism>
<evidence type="ECO:0000313" key="1">
    <source>
        <dbReference type="EMBL" id="MBX23607.1"/>
    </source>
</evidence>
<name>A0A2P2M059_RHIMU</name>
<dbReference type="AlphaFoldDB" id="A0A2P2M059"/>
<proteinExistence type="predicted"/>
<accession>A0A2P2M059</accession>
<protein>
    <submittedName>
        <fullName evidence="1">Uncharacterized protein</fullName>
    </submittedName>
</protein>
<sequence length="37" mass="4238">MSSLSAIEEGLVRASCCFPWAEPYRMCLRAMTGFYFI</sequence>
<reference evidence="1" key="1">
    <citation type="submission" date="2018-02" db="EMBL/GenBank/DDBJ databases">
        <title>Rhizophora mucronata_Transcriptome.</title>
        <authorList>
            <person name="Meera S.P."/>
            <person name="Sreeshan A."/>
            <person name="Augustine A."/>
        </authorList>
    </citation>
    <scope>NUCLEOTIDE SEQUENCE</scope>
    <source>
        <tissue evidence="1">Leaf</tissue>
    </source>
</reference>